<comment type="similarity">
    <text evidence="2 3">Belongs to the small heat shock protein (HSP20) family.</text>
</comment>
<dbReference type="InterPro" id="IPR008978">
    <property type="entry name" value="HSP20-like_chaperone"/>
</dbReference>
<evidence type="ECO:0000259" key="5">
    <source>
        <dbReference type="PROSITE" id="PS01031"/>
    </source>
</evidence>
<dbReference type="EMBL" id="MU865386">
    <property type="protein sequence ID" value="KAK4224698.1"/>
    <property type="molecule type" value="Genomic_DNA"/>
</dbReference>
<dbReference type="CDD" id="cd06464">
    <property type="entry name" value="ACD_sHsps-like"/>
    <property type="match status" value="1"/>
</dbReference>
<evidence type="ECO:0000256" key="4">
    <source>
        <dbReference type="SAM" id="MobiDB-lite"/>
    </source>
</evidence>
<dbReference type="AlphaFoldDB" id="A0AAN7BK10"/>
<feature type="domain" description="SHSP" evidence="5">
    <location>
        <begin position="99"/>
        <end position="243"/>
    </location>
</feature>
<proteinExistence type="inferred from homology"/>
<sequence length="243" mass="27233">MQLLRSFPSKAIRANHRPLCLSIPRGIHSSLSKNPTDQTQKPTHRSRRKMSLWYPRFGLPHHSESSTSSPTFSSLFRMLDDFDKYARDIGSPSSHDSSSGLQNFNPKFDVTEHDKDYTLQGELPGVPSNNVSIEFTDPQTMVISGHVEKKHEEGDPSLKLTGTDSKKIEGKKGDKSSSTAKSSEESSKPKYWLSERSFGEFSRVFSFPNSVDQDKVEAKFNNGILDITVPKSEKKGAKKITIK</sequence>
<comment type="caution">
    <text evidence="6">The sequence shown here is derived from an EMBL/GenBank/DDBJ whole genome shotgun (WGS) entry which is preliminary data.</text>
</comment>
<dbReference type="Proteomes" id="UP001301958">
    <property type="component" value="Unassembled WGS sequence"/>
</dbReference>
<evidence type="ECO:0000256" key="3">
    <source>
        <dbReference type="RuleBase" id="RU003616"/>
    </source>
</evidence>
<dbReference type="InterPro" id="IPR002068">
    <property type="entry name" value="A-crystallin/Hsp20_dom"/>
</dbReference>
<dbReference type="Pfam" id="PF00011">
    <property type="entry name" value="HSP20"/>
    <property type="match status" value="1"/>
</dbReference>
<evidence type="ECO:0000313" key="6">
    <source>
        <dbReference type="EMBL" id="KAK4224698.1"/>
    </source>
</evidence>
<evidence type="ECO:0000256" key="1">
    <source>
        <dbReference type="ARBA" id="ARBA00023016"/>
    </source>
</evidence>
<evidence type="ECO:0000256" key="2">
    <source>
        <dbReference type="PROSITE-ProRule" id="PRU00285"/>
    </source>
</evidence>
<feature type="compositionally biased region" description="Polar residues" evidence="4">
    <location>
        <begin position="29"/>
        <end position="41"/>
    </location>
</feature>
<dbReference type="InterPro" id="IPR031107">
    <property type="entry name" value="Small_HSP"/>
</dbReference>
<dbReference type="PANTHER" id="PTHR11527">
    <property type="entry name" value="HEAT-SHOCK PROTEIN 20 FAMILY MEMBER"/>
    <property type="match status" value="1"/>
</dbReference>
<organism evidence="6 7">
    <name type="scientific">Podospora fimiseda</name>
    <dbReference type="NCBI Taxonomy" id="252190"/>
    <lineage>
        <taxon>Eukaryota</taxon>
        <taxon>Fungi</taxon>
        <taxon>Dikarya</taxon>
        <taxon>Ascomycota</taxon>
        <taxon>Pezizomycotina</taxon>
        <taxon>Sordariomycetes</taxon>
        <taxon>Sordariomycetidae</taxon>
        <taxon>Sordariales</taxon>
        <taxon>Podosporaceae</taxon>
        <taxon>Podospora</taxon>
    </lineage>
</organism>
<reference evidence="6" key="2">
    <citation type="submission" date="2023-05" db="EMBL/GenBank/DDBJ databases">
        <authorList>
            <consortium name="Lawrence Berkeley National Laboratory"/>
            <person name="Steindorff A."/>
            <person name="Hensen N."/>
            <person name="Bonometti L."/>
            <person name="Westerberg I."/>
            <person name="Brannstrom I.O."/>
            <person name="Guillou S."/>
            <person name="Cros-Aarteil S."/>
            <person name="Calhoun S."/>
            <person name="Haridas S."/>
            <person name="Kuo A."/>
            <person name="Mondo S."/>
            <person name="Pangilinan J."/>
            <person name="Riley R."/>
            <person name="Labutti K."/>
            <person name="Andreopoulos B."/>
            <person name="Lipzen A."/>
            <person name="Chen C."/>
            <person name="Yanf M."/>
            <person name="Daum C."/>
            <person name="Ng V."/>
            <person name="Clum A."/>
            <person name="Ohm R."/>
            <person name="Martin F."/>
            <person name="Silar P."/>
            <person name="Natvig D."/>
            <person name="Lalanne C."/>
            <person name="Gautier V."/>
            <person name="Ament-Velasquez S.L."/>
            <person name="Kruys A."/>
            <person name="Hutchinson M.I."/>
            <person name="Powell A.J."/>
            <person name="Barry K."/>
            <person name="Miller A.N."/>
            <person name="Grigoriev I.V."/>
            <person name="Debuchy R."/>
            <person name="Gladieux P."/>
            <person name="Thoren M.H."/>
            <person name="Johannesson H."/>
        </authorList>
    </citation>
    <scope>NUCLEOTIDE SEQUENCE</scope>
    <source>
        <strain evidence="6">CBS 990.96</strain>
    </source>
</reference>
<feature type="region of interest" description="Disordered" evidence="4">
    <location>
        <begin position="25"/>
        <end position="48"/>
    </location>
</feature>
<reference evidence="6" key="1">
    <citation type="journal article" date="2023" name="Mol. Phylogenet. Evol.">
        <title>Genome-scale phylogeny and comparative genomics of the fungal order Sordariales.</title>
        <authorList>
            <person name="Hensen N."/>
            <person name="Bonometti L."/>
            <person name="Westerberg I."/>
            <person name="Brannstrom I.O."/>
            <person name="Guillou S."/>
            <person name="Cros-Aarteil S."/>
            <person name="Calhoun S."/>
            <person name="Haridas S."/>
            <person name="Kuo A."/>
            <person name="Mondo S."/>
            <person name="Pangilinan J."/>
            <person name="Riley R."/>
            <person name="LaButti K."/>
            <person name="Andreopoulos B."/>
            <person name="Lipzen A."/>
            <person name="Chen C."/>
            <person name="Yan M."/>
            <person name="Daum C."/>
            <person name="Ng V."/>
            <person name="Clum A."/>
            <person name="Steindorff A."/>
            <person name="Ohm R.A."/>
            <person name="Martin F."/>
            <person name="Silar P."/>
            <person name="Natvig D.O."/>
            <person name="Lalanne C."/>
            <person name="Gautier V."/>
            <person name="Ament-Velasquez S.L."/>
            <person name="Kruys A."/>
            <person name="Hutchinson M.I."/>
            <person name="Powell A.J."/>
            <person name="Barry K."/>
            <person name="Miller A.N."/>
            <person name="Grigoriev I.V."/>
            <person name="Debuchy R."/>
            <person name="Gladieux P."/>
            <person name="Hiltunen Thoren M."/>
            <person name="Johannesson H."/>
        </authorList>
    </citation>
    <scope>NUCLEOTIDE SEQUENCE</scope>
    <source>
        <strain evidence="6">CBS 990.96</strain>
    </source>
</reference>
<protein>
    <submittedName>
        <fullName evidence="6">Heat shock protein</fullName>
    </submittedName>
</protein>
<feature type="region of interest" description="Disordered" evidence="4">
    <location>
        <begin position="147"/>
        <end position="190"/>
    </location>
</feature>
<feature type="compositionally biased region" description="Basic and acidic residues" evidence="4">
    <location>
        <begin position="147"/>
        <end position="156"/>
    </location>
</feature>
<dbReference type="Gene3D" id="2.60.40.790">
    <property type="match status" value="1"/>
</dbReference>
<dbReference type="PROSITE" id="PS01031">
    <property type="entry name" value="SHSP"/>
    <property type="match status" value="1"/>
</dbReference>
<keyword evidence="7" id="KW-1185">Reference proteome</keyword>
<feature type="compositionally biased region" description="Basic and acidic residues" evidence="4">
    <location>
        <begin position="164"/>
        <end position="175"/>
    </location>
</feature>
<dbReference type="SUPFAM" id="SSF49764">
    <property type="entry name" value="HSP20-like chaperones"/>
    <property type="match status" value="1"/>
</dbReference>
<gene>
    <name evidence="6" type="ORF">QBC38DRAFT_12613</name>
</gene>
<evidence type="ECO:0000313" key="7">
    <source>
        <dbReference type="Proteomes" id="UP001301958"/>
    </source>
</evidence>
<keyword evidence="1 6" id="KW-0346">Stress response</keyword>
<name>A0AAN7BK10_9PEZI</name>
<accession>A0AAN7BK10</accession>